<feature type="transmembrane region" description="Helical" evidence="1">
    <location>
        <begin position="6"/>
        <end position="29"/>
    </location>
</feature>
<evidence type="ECO:0000313" key="2">
    <source>
        <dbReference type="EMBL" id="GAH97163.1"/>
    </source>
</evidence>
<keyword evidence="1" id="KW-0472">Membrane</keyword>
<sequence>GLSGTLTQIIPLAGFAGAIGAAILVYFIASSGGRLTIPRIRRGILILNRITAAGVFSRG</sequence>
<comment type="caution">
    <text evidence="2">The sequence shown here is derived from an EMBL/GenBank/DDBJ whole genome shotgun (WGS) entry which is preliminary data.</text>
</comment>
<feature type="non-terminal residue" evidence="2">
    <location>
        <position position="1"/>
    </location>
</feature>
<proteinExistence type="predicted"/>
<keyword evidence="1" id="KW-1133">Transmembrane helix</keyword>
<protein>
    <submittedName>
        <fullName evidence="2">Uncharacterized protein</fullName>
    </submittedName>
</protein>
<organism evidence="2">
    <name type="scientific">marine sediment metagenome</name>
    <dbReference type="NCBI Taxonomy" id="412755"/>
    <lineage>
        <taxon>unclassified sequences</taxon>
        <taxon>metagenomes</taxon>
        <taxon>ecological metagenomes</taxon>
    </lineage>
</organism>
<accession>X1LSQ1</accession>
<gene>
    <name evidence="2" type="ORF">S03H2_72076</name>
</gene>
<dbReference type="AlphaFoldDB" id="X1LSQ1"/>
<name>X1LSQ1_9ZZZZ</name>
<evidence type="ECO:0000256" key="1">
    <source>
        <dbReference type="SAM" id="Phobius"/>
    </source>
</evidence>
<keyword evidence="1" id="KW-0812">Transmembrane</keyword>
<dbReference type="EMBL" id="BARU01048537">
    <property type="protein sequence ID" value="GAH97163.1"/>
    <property type="molecule type" value="Genomic_DNA"/>
</dbReference>
<reference evidence="2" key="1">
    <citation type="journal article" date="2014" name="Front. Microbiol.">
        <title>High frequency of phylogenetically diverse reductive dehalogenase-homologous genes in deep subseafloor sedimentary metagenomes.</title>
        <authorList>
            <person name="Kawai M."/>
            <person name="Futagami T."/>
            <person name="Toyoda A."/>
            <person name="Takaki Y."/>
            <person name="Nishi S."/>
            <person name="Hori S."/>
            <person name="Arai W."/>
            <person name="Tsubouchi T."/>
            <person name="Morono Y."/>
            <person name="Uchiyama I."/>
            <person name="Ito T."/>
            <person name="Fujiyama A."/>
            <person name="Inagaki F."/>
            <person name="Takami H."/>
        </authorList>
    </citation>
    <scope>NUCLEOTIDE SEQUENCE</scope>
    <source>
        <strain evidence="2">Expedition CK06-06</strain>
    </source>
</reference>